<keyword evidence="8" id="KW-0718">Serine biosynthesis</keyword>
<dbReference type="PANTHER" id="PTHR43344">
    <property type="entry name" value="PHOSPHOSERINE PHOSPHATASE"/>
    <property type="match status" value="1"/>
</dbReference>
<keyword evidence="4" id="KW-0028">Amino-acid biosynthesis</keyword>
<dbReference type="FunFam" id="3.40.50.1000:FF:000077">
    <property type="entry name" value="Phosphoserine phosphatase, chloroplastic"/>
    <property type="match status" value="1"/>
</dbReference>
<evidence type="ECO:0000256" key="4">
    <source>
        <dbReference type="ARBA" id="ARBA00022605"/>
    </source>
</evidence>
<gene>
    <name evidence="9" type="ORF">LGLO00237_LOCUS28151</name>
</gene>
<protein>
    <recommendedName>
        <fullName evidence="3">phosphoserine phosphatase</fullName>
        <ecNumber evidence="3">3.1.3.3</ecNumber>
    </recommendedName>
</protein>
<organism evidence="9">
    <name type="scientific">Lotharella globosa</name>
    <dbReference type="NCBI Taxonomy" id="91324"/>
    <lineage>
        <taxon>Eukaryota</taxon>
        <taxon>Sar</taxon>
        <taxon>Rhizaria</taxon>
        <taxon>Cercozoa</taxon>
        <taxon>Chlorarachniophyceae</taxon>
        <taxon>Lotharella</taxon>
    </lineage>
</organism>
<comment type="pathway">
    <text evidence="2">Amino-acid biosynthesis; L-serine biosynthesis; L-serine from 3-phospho-D-glycerate: step 3/3.</text>
</comment>
<dbReference type="InterPro" id="IPR050582">
    <property type="entry name" value="HAD-like_SerB"/>
</dbReference>
<keyword evidence="7" id="KW-0460">Magnesium</keyword>
<dbReference type="SUPFAM" id="SSF56784">
    <property type="entry name" value="HAD-like"/>
    <property type="match status" value="1"/>
</dbReference>
<dbReference type="EMBL" id="HBIV01039649">
    <property type="protein sequence ID" value="CAE0676373.1"/>
    <property type="molecule type" value="Transcribed_RNA"/>
</dbReference>
<keyword evidence="6" id="KW-0378">Hydrolase</keyword>
<accession>A0A7S3Z9N4</accession>
<name>A0A7S3Z9N4_9EUKA</name>
<proteinExistence type="predicted"/>
<reference evidence="9" key="1">
    <citation type="submission" date="2021-01" db="EMBL/GenBank/DDBJ databases">
        <authorList>
            <person name="Corre E."/>
            <person name="Pelletier E."/>
            <person name="Niang G."/>
            <person name="Scheremetjew M."/>
            <person name="Finn R."/>
            <person name="Kale V."/>
            <person name="Holt S."/>
            <person name="Cochrane G."/>
            <person name="Meng A."/>
            <person name="Brown T."/>
            <person name="Cohen L."/>
        </authorList>
    </citation>
    <scope>NUCLEOTIDE SEQUENCE</scope>
    <source>
        <strain evidence="9">CCCM811</strain>
    </source>
</reference>
<comment type="cofactor">
    <cofactor evidence="1">
        <name>Mg(2+)</name>
        <dbReference type="ChEBI" id="CHEBI:18420"/>
    </cofactor>
</comment>
<dbReference type="AlphaFoldDB" id="A0A7S3Z9N4"/>
<dbReference type="Gene3D" id="3.40.50.1000">
    <property type="entry name" value="HAD superfamily/HAD-like"/>
    <property type="match status" value="1"/>
</dbReference>
<dbReference type="InterPro" id="IPR023214">
    <property type="entry name" value="HAD_sf"/>
</dbReference>
<evidence type="ECO:0000256" key="6">
    <source>
        <dbReference type="ARBA" id="ARBA00022801"/>
    </source>
</evidence>
<evidence type="ECO:0000313" key="9">
    <source>
        <dbReference type="EMBL" id="CAE0676373.1"/>
    </source>
</evidence>
<dbReference type="GO" id="GO:0000287">
    <property type="term" value="F:magnesium ion binding"/>
    <property type="evidence" value="ECO:0007669"/>
    <property type="project" value="TreeGrafter"/>
</dbReference>
<evidence type="ECO:0000256" key="5">
    <source>
        <dbReference type="ARBA" id="ARBA00022723"/>
    </source>
</evidence>
<dbReference type="InterPro" id="IPR036412">
    <property type="entry name" value="HAD-like_sf"/>
</dbReference>
<evidence type="ECO:0000256" key="2">
    <source>
        <dbReference type="ARBA" id="ARBA00005135"/>
    </source>
</evidence>
<dbReference type="Pfam" id="PF00702">
    <property type="entry name" value="Hydrolase"/>
    <property type="match status" value="1"/>
</dbReference>
<dbReference type="GO" id="GO:0006564">
    <property type="term" value="P:L-serine biosynthetic process"/>
    <property type="evidence" value="ECO:0007669"/>
    <property type="project" value="UniProtKB-KW"/>
</dbReference>
<keyword evidence="5" id="KW-0479">Metal-binding</keyword>
<dbReference type="NCBIfam" id="TIGR01488">
    <property type="entry name" value="HAD-SF-IB"/>
    <property type="match status" value="1"/>
</dbReference>
<evidence type="ECO:0000256" key="3">
    <source>
        <dbReference type="ARBA" id="ARBA00012640"/>
    </source>
</evidence>
<evidence type="ECO:0000256" key="8">
    <source>
        <dbReference type="ARBA" id="ARBA00023299"/>
    </source>
</evidence>
<evidence type="ECO:0000256" key="7">
    <source>
        <dbReference type="ARBA" id="ARBA00022842"/>
    </source>
</evidence>
<dbReference type="GO" id="GO:0036424">
    <property type="term" value="F:L-phosphoserine phosphatase activity"/>
    <property type="evidence" value="ECO:0007669"/>
    <property type="project" value="TreeGrafter"/>
</dbReference>
<dbReference type="GO" id="GO:0005737">
    <property type="term" value="C:cytoplasm"/>
    <property type="evidence" value="ECO:0007669"/>
    <property type="project" value="TreeGrafter"/>
</dbReference>
<sequence>MADIDNCMKDHPLEFSPGLQDFVQALKDKGCDVYLVSGGFRQMIDPIATTLGLDPKTRVYANNILFDNEGKYTGFDDKELTSRAGGKAKAVALLKETKGYETVVMIGDGATDMEARPPADAFIGYGGVVEREAVKKGADWFVTDFKDLVDALN</sequence>
<evidence type="ECO:0000256" key="1">
    <source>
        <dbReference type="ARBA" id="ARBA00001946"/>
    </source>
</evidence>
<dbReference type="PANTHER" id="PTHR43344:SF2">
    <property type="entry name" value="PHOSPHOSERINE PHOSPHATASE"/>
    <property type="match status" value="1"/>
</dbReference>
<dbReference type="EC" id="3.1.3.3" evidence="3"/>